<evidence type="ECO:0000256" key="7">
    <source>
        <dbReference type="ARBA" id="ARBA00023136"/>
    </source>
</evidence>
<protein>
    <recommendedName>
        <fullName evidence="3">Conserved oligomeric Golgi complex subunit 8</fullName>
    </recommendedName>
    <alternativeName>
        <fullName evidence="8">Component of oligomeric Golgi complex 8</fullName>
    </alternativeName>
</protein>
<comment type="subcellular location">
    <subcellularLocation>
        <location evidence="1">Golgi apparatus membrane</location>
        <topology evidence="1">Peripheral membrane protein</topology>
    </subcellularLocation>
</comment>
<evidence type="ECO:0000256" key="8">
    <source>
        <dbReference type="ARBA" id="ARBA00031347"/>
    </source>
</evidence>
<dbReference type="OrthoDB" id="1661054at2759"/>
<feature type="region of interest" description="Disordered" evidence="9">
    <location>
        <begin position="522"/>
        <end position="566"/>
    </location>
</feature>
<dbReference type="PANTHER" id="PTHR21311:SF0">
    <property type="entry name" value="CONSERVED OLIGOMERIC GOLGI COMPLEX SUBUNIT 8"/>
    <property type="match status" value="1"/>
</dbReference>
<keyword evidence="5" id="KW-0653">Protein transport</keyword>
<dbReference type="SUPFAM" id="SSF74788">
    <property type="entry name" value="Cullin repeat-like"/>
    <property type="match status" value="1"/>
</dbReference>
<evidence type="ECO:0000256" key="4">
    <source>
        <dbReference type="ARBA" id="ARBA00022448"/>
    </source>
</evidence>
<keyword evidence="11" id="KW-1185">Reference proteome</keyword>
<dbReference type="PANTHER" id="PTHR21311">
    <property type="entry name" value="CONSERVED OLIGOMERIC GOLGI COMPLEX COMPONENT 8"/>
    <property type="match status" value="1"/>
</dbReference>
<evidence type="ECO:0000256" key="5">
    <source>
        <dbReference type="ARBA" id="ARBA00022927"/>
    </source>
</evidence>
<feature type="compositionally biased region" description="Basic and acidic residues" evidence="9">
    <location>
        <begin position="554"/>
        <end position="566"/>
    </location>
</feature>
<dbReference type="InterPro" id="IPR007255">
    <property type="entry name" value="COG8"/>
</dbReference>
<evidence type="ECO:0000313" key="10">
    <source>
        <dbReference type="EMBL" id="KIH65076.1"/>
    </source>
</evidence>
<evidence type="ECO:0000256" key="6">
    <source>
        <dbReference type="ARBA" id="ARBA00023034"/>
    </source>
</evidence>
<keyword evidence="4" id="KW-0813">Transport</keyword>
<dbReference type="Proteomes" id="UP000054047">
    <property type="component" value="Unassembled WGS sequence"/>
</dbReference>
<sequence length="566" mass="63351">MPILIFSTGRERSLISNDLKSLQDQIGDLAFNNYRTYADAGRTTQHCTEIFTEMKEKLRVVSGQIPELAAELRSFHTRTKDLSNEIEIVRSACQKDGPRMDVCIRAGYYEAAYSLTNYGMMLQQHSIIKNPLSIADKLVEARSFLLEELFNKFSGPLDLASSIQVVNNVRKMPYLTPTQLRVCILQHRDMYLDRQILDITNHPEFAIRAIEIYRDCMYDTLVLYLAVFPENETARKDLSLDPRWETWPSSAPSSVLGQWTARNITRLLDIIRRADMKSSVDMCTVWSKLMSLAASLGRMGLDFRSLVVDFLIKIVLERFSSAVRLATNTFLNEAKVLSVASGELSSLSMVNEVTDNSKPPQPSPEVSMWDDICVYGNAILEALNSLRYSPSPMLESFTELNINELIASCHGCERVRAVLDEITRERVIPDFDAAVVPKEESTQADTNDTVENVPSAFSDTSMCSPSENPSSIHFEVGDDEDDSPEIRIESATIGNHSTSRTEMEPQATDAPLIVATSDDVPALVDTAPSPTCNDTEDAAVQDSEWGWGQETIEEDKPPLKLKEKSS</sequence>
<evidence type="ECO:0000256" key="3">
    <source>
        <dbReference type="ARBA" id="ARBA00020983"/>
    </source>
</evidence>
<dbReference type="EMBL" id="KN727721">
    <property type="protein sequence ID" value="KIH65076.1"/>
    <property type="molecule type" value="Genomic_DNA"/>
</dbReference>
<gene>
    <name evidence="10" type="ORF">ANCDUO_04603</name>
</gene>
<dbReference type="Pfam" id="PF04124">
    <property type="entry name" value="Dor1"/>
    <property type="match status" value="1"/>
</dbReference>
<dbReference type="AlphaFoldDB" id="A0A0C2H6L0"/>
<keyword evidence="6" id="KW-0333">Golgi apparatus</keyword>
<dbReference type="GO" id="GO:0017119">
    <property type="term" value="C:Golgi transport complex"/>
    <property type="evidence" value="ECO:0007669"/>
    <property type="project" value="InterPro"/>
</dbReference>
<organism evidence="10 11">
    <name type="scientific">Ancylostoma duodenale</name>
    <dbReference type="NCBI Taxonomy" id="51022"/>
    <lineage>
        <taxon>Eukaryota</taxon>
        <taxon>Metazoa</taxon>
        <taxon>Ecdysozoa</taxon>
        <taxon>Nematoda</taxon>
        <taxon>Chromadorea</taxon>
        <taxon>Rhabditida</taxon>
        <taxon>Rhabditina</taxon>
        <taxon>Rhabditomorpha</taxon>
        <taxon>Strongyloidea</taxon>
        <taxon>Ancylostomatidae</taxon>
        <taxon>Ancylostomatinae</taxon>
        <taxon>Ancylostoma</taxon>
    </lineage>
</organism>
<evidence type="ECO:0000256" key="9">
    <source>
        <dbReference type="SAM" id="MobiDB-lite"/>
    </source>
</evidence>
<evidence type="ECO:0000256" key="1">
    <source>
        <dbReference type="ARBA" id="ARBA00004395"/>
    </source>
</evidence>
<dbReference type="GO" id="GO:0015031">
    <property type="term" value="P:protein transport"/>
    <property type="evidence" value="ECO:0007669"/>
    <property type="project" value="UniProtKB-KW"/>
</dbReference>
<dbReference type="GO" id="GO:0000139">
    <property type="term" value="C:Golgi membrane"/>
    <property type="evidence" value="ECO:0007669"/>
    <property type="project" value="UniProtKB-SubCell"/>
</dbReference>
<feature type="compositionally biased region" description="Polar residues" evidence="9">
    <location>
        <begin position="443"/>
        <end position="467"/>
    </location>
</feature>
<feature type="region of interest" description="Disordered" evidence="9">
    <location>
        <begin position="438"/>
        <end position="467"/>
    </location>
</feature>
<name>A0A0C2H6L0_9BILA</name>
<accession>A0A0C2H6L0</accession>
<reference evidence="10 11" key="1">
    <citation type="submission" date="2013-12" db="EMBL/GenBank/DDBJ databases">
        <title>Draft genome of the parsitic nematode Ancylostoma duodenale.</title>
        <authorList>
            <person name="Mitreva M."/>
        </authorList>
    </citation>
    <scope>NUCLEOTIDE SEQUENCE [LARGE SCALE GENOMIC DNA]</scope>
    <source>
        <strain evidence="10 11">Zhejiang</strain>
    </source>
</reference>
<proteinExistence type="inferred from homology"/>
<evidence type="ECO:0000313" key="11">
    <source>
        <dbReference type="Proteomes" id="UP000054047"/>
    </source>
</evidence>
<evidence type="ECO:0000256" key="2">
    <source>
        <dbReference type="ARBA" id="ARBA00006419"/>
    </source>
</evidence>
<dbReference type="InterPro" id="IPR016159">
    <property type="entry name" value="Cullin_repeat-like_dom_sf"/>
</dbReference>
<comment type="similarity">
    <text evidence="2">Belongs to the COG8 family.</text>
</comment>
<keyword evidence="7" id="KW-0472">Membrane</keyword>
<dbReference type="GO" id="GO:0006891">
    <property type="term" value="P:intra-Golgi vesicle-mediated transport"/>
    <property type="evidence" value="ECO:0007669"/>
    <property type="project" value="TreeGrafter"/>
</dbReference>